<dbReference type="AlphaFoldDB" id="A0A1G5QT38"/>
<dbReference type="RefSeq" id="WP_092998294.1">
    <property type="nucleotide sequence ID" value="NZ_FMWD01000009.1"/>
</dbReference>
<dbReference type="GO" id="GO:0004674">
    <property type="term" value="F:protein serine/threonine kinase activity"/>
    <property type="evidence" value="ECO:0007669"/>
    <property type="project" value="UniProtKB-KW"/>
</dbReference>
<dbReference type="SMART" id="SM00220">
    <property type="entry name" value="S_TKc"/>
    <property type="match status" value="1"/>
</dbReference>
<dbReference type="SUPFAM" id="SSF56112">
    <property type="entry name" value="Protein kinase-like (PK-like)"/>
    <property type="match status" value="1"/>
</dbReference>
<feature type="domain" description="Protein kinase" evidence="7">
    <location>
        <begin position="19"/>
        <end position="291"/>
    </location>
</feature>
<dbReference type="InterPro" id="IPR017441">
    <property type="entry name" value="Protein_kinase_ATP_BS"/>
</dbReference>
<dbReference type="PANTHER" id="PTHR43289">
    <property type="entry name" value="MITOGEN-ACTIVATED PROTEIN KINASE KINASE KINASE 20-RELATED"/>
    <property type="match status" value="1"/>
</dbReference>
<keyword evidence="3 8" id="KW-0418">Kinase</keyword>
<evidence type="ECO:0000256" key="6">
    <source>
        <dbReference type="SAM" id="MobiDB-lite"/>
    </source>
</evidence>
<dbReference type="STRING" id="415747.SAMN03097708_02743"/>
<dbReference type="PROSITE" id="PS00107">
    <property type="entry name" value="PROTEIN_KINASE_ATP"/>
    <property type="match status" value="1"/>
</dbReference>
<dbReference type="PROSITE" id="PS50011">
    <property type="entry name" value="PROTEIN_KINASE_DOM"/>
    <property type="match status" value="1"/>
</dbReference>
<dbReference type="Proteomes" id="UP000199648">
    <property type="component" value="Unassembled WGS sequence"/>
</dbReference>
<keyword evidence="2 5" id="KW-0547">Nucleotide-binding</keyword>
<protein>
    <submittedName>
        <fullName evidence="8">Serine/threonine protein kinase</fullName>
    </submittedName>
</protein>
<evidence type="ECO:0000256" key="1">
    <source>
        <dbReference type="ARBA" id="ARBA00022679"/>
    </source>
</evidence>
<dbReference type="PANTHER" id="PTHR43289:SF34">
    <property type="entry name" value="SERINE_THREONINE-PROTEIN KINASE YBDM-RELATED"/>
    <property type="match status" value="1"/>
</dbReference>
<accession>A0A1G5QT38</accession>
<evidence type="ECO:0000259" key="7">
    <source>
        <dbReference type="PROSITE" id="PS50011"/>
    </source>
</evidence>
<name>A0A1G5QT38_9GAMM</name>
<keyword evidence="4 5" id="KW-0067">ATP-binding</keyword>
<evidence type="ECO:0000256" key="5">
    <source>
        <dbReference type="PROSITE-ProRule" id="PRU10141"/>
    </source>
</evidence>
<organism evidence="8 9">
    <name type="scientific">Thiohalomonas denitrificans</name>
    <dbReference type="NCBI Taxonomy" id="415747"/>
    <lineage>
        <taxon>Bacteria</taxon>
        <taxon>Pseudomonadati</taxon>
        <taxon>Pseudomonadota</taxon>
        <taxon>Gammaproteobacteria</taxon>
        <taxon>Thiohalomonadales</taxon>
        <taxon>Thiohalomonadaceae</taxon>
        <taxon>Thiohalomonas</taxon>
    </lineage>
</organism>
<dbReference type="Pfam" id="PF00069">
    <property type="entry name" value="Pkinase"/>
    <property type="match status" value="1"/>
</dbReference>
<dbReference type="InterPro" id="IPR011009">
    <property type="entry name" value="Kinase-like_dom_sf"/>
</dbReference>
<sequence>MSETAENVNLPVGTRVDNYVIDRIIGGGGFSIVYLGHVVDSGVQVVIKEYMPRKLAKRAPDGKTVRTEDEAATEKFTHGRRLFFQEASILATLKHPTIVNVINFFQANDTVYMATEYHKGMDLQAYIKRHNGNLSEKLIRKVFTRLLDGLKAIHGRDLLHLDIKPGNIYLRAHGEPLLLDFGAVHQQQQSRKYQPGQVVTLGYSPIEQSMAGGYVGPWSDIYALGATMRTCIEGVAPPPAEKRRLNDTMRPAVEAFRKHYSQGLLAAIDWATEVDPLHRPQSVDELLEAMNDPGKRDDKQQNSSMLERIANSLPWGKG</sequence>
<evidence type="ECO:0000256" key="4">
    <source>
        <dbReference type="ARBA" id="ARBA00022840"/>
    </source>
</evidence>
<gene>
    <name evidence="8" type="ORF">SAMN03097708_02743</name>
</gene>
<dbReference type="OrthoDB" id="9801841at2"/>
<keyword evidence="9" id="KW-1185">Reference proteome</keyword>
<dbReference type="InterPro" id="IPR008271">
    <property type="entry name" value="Ser/Thr_kinase_AS"/>
</dbReference>
<evidence type="ECO:0000313" key="9">
    <source>
        <dbReference type="Proteomes" id="UP000199648"/>
    </source>
</evidence>
<evidence type="ECO:0000313" key="8">
    <source>
        <dbReference type="EMBL" id="SCZ64927.1"/>
    </source>
</evidence>
<evidence type="ECO:0000256" key="2">
    <source>
        <dbReference type="ARBA" id="ARBA00022741"/>
    </source>
</evidence>
<dbReference type="CDD" id="cd14014">
    <property type="entry name" value="STKc_PknB_like"/>
    <property type="match status" value="1"/>
</dbReference>
<dbReference type="GO" id="GO:0005524">
    <property type="term" value="F:ATP binding"/>
    <property type="evidence" value="ECO:0007669"/>
    <property type="project" value="UniProtKB-UniRule"/>
</dbReference>
<reference evidence="8 9" key="1">
    <citation type="submission" date="2016-10" db="EMBL/GenBank/DDBJ databases">
        <authorList>
            <person name="de Groot N.N."/>
        </authorList>
    </citation>
    <scope>NUCLEOTIDE SEQUENCE [LARGE SCALE GENOMIC DNA]</scope>
    <source>
        <strain evidence="8 9">HLD2</strain>
    </source>
</reference>
<dbReference type="EMBL" id="FMWD01000009">
    <property type="protein sequence ID" value="SCZ64927.1"/>
    <property type="molecule type" value="Genomic_DNA"/>
</dbReference>
<keyword evidence="1" id="KW-0808">Transferase</keyword>
<feature type="region of interest" description="Disordered" evidence="6">
    <location>
        <begin position="291"/>
        <end position="318"/>
    </location>
</feature>
<keyword evidence="8" id="KW-0723">Serine/threonine-protein kinase</keyword>
<feature type="binding site" evidence="5">
    <location>
        <position position="54"/>
    </location>
    <ligand>
        <name>ATP</name>
        <dbReference type="ChEBI" id="CHEBI:30616"/>
    </ligand>
</feature>
<proteinExistence type="predicted"/>
<dbReference type="Gene3D" id="1.10.510.10">
    <property type="entry name" value="Transferase(Phosphotransferase) domain 1"/>
    <property type="match status" value="1"/>
</dbReference>
<dbReference type="PROSITE" id="PS00108">
    <property type="entry name" value="PROTEIN_KINASE_ST"/>
    <property type="match status" value="1"/>
</dbReference>
<dbReference type="InterPro" id="IPR000719">
    <property type="entry name" value="Prot_kinase_dom"/>
</dbReference>
<evidence type="ECO:0000256" key="3">
    <source>
        <dbReference type="ARBA" id="ARBA00022777"/>
    </source>
</evidence>